<keyword evidence="7 9" id="KW-0472">Membrane</keyword>
<dbReference type="SMART" id="SM01190">
    <property type="entry name" value="EMP24_GP25L"/>
    <property type="match status" value="1"/>
</dbReference>
<dbReference type="GO" id="GO:0005737">
    <property type="term" value="C:cytoplasm"/>
    <property type="evidence" value="ECO:0007669"/>
    <property type="project" value="GOC"/>
</dbReference>
<dbReference type="InterPro" id="IPR009038">
    <property type="entry name" value="GOLD_dom"/>
</dbReference>
<evidence type="ECO:0000313" key="12">
    <source>
        <dbReference type="Proteomes" id="UP000054886"/>
    </source>
</evidence>
<evidence type="ECO:0000256" key="2">
    <source>
        <dbReference type="ARBA" id="ARBA00007104"/>
    </source>
</evidence>
<dbReference type="GO" id="GO:0006888">
    <property type="term" value="P:endoplasmic reticulum to Golgi vesicle-mediated transport"/>
    <property type="evidence" value="ECO:0007669"/>
    <property type="project" value="UniProtKB-ARBA"/>
</dbReference>
<feature type="transmembrane region" description="Helical" evidence="9">
    <location>
        <begin position="184"/>
        <end position="203"/>
    </location>
</feature>
<comment type="subcellular location">
    <subcellularLocation>
        <location evidence="1 8">Membrane</location>
        <topology evidence="1 8">Single-pass type I membrane protein</topology>
    </subcellularLocation>
</comment>
<keyword evidence="3 8" id="KW-0812">Transmembrane</keyword>
<reference evidence="11 12" key="1">
    <citation type="submission" date="2015-10" db="EMBL/GenBank/DDBJ databases">
        <title>Draft genomes sequences of Candida glabrata isolates 1A, 1B, 2A, 2B, 3A and 3B.</title>
        <authorList>
            <person name="Haavelsrud O.E."/>
            <person name="Gaustad P."/>
        </authorList>
    </citation>
    <scope>NUCLEOTIDE SEQUENCE [LARGE SCALE GENOMIC DNA]</scope>
    <source>
        <strain evidence="11">910700640</strain>
    </source>
</reference>
<dbReference type="PROSITE" id="PS50866">
    <property type="entry name" value="GOLD"/>
    <property type="match status" value="1"/>
</dbReference>
<keyword evidence="6 9" id="KW-1133">Transmembrane helix</keyword>
<organism evidence="11 12">
    <name type="scientific">Candida glabrata</name>
    <name type="common">Yeast</name>
    <name type="synonym">Torulopsis glabrata</name>
    <dbReference type="NCBI Taxonomy" id="5478"/>
    <lineage>
        <taxon>Eukaryota</taxon>
        <taxon>Fungi</taxon>
        <taxon>Dikarya</taxon>
        <taxon>Ascomycota</taxon>
        <taxon>Saccharomycotina</taxon>
        <taxon>Saccharomycetes</taxon>
        <taxon>Saccharomycetales</taxon>
        <taxon>Saccharomycetaceae</taxon>
        <taxon>Nakaseomyces</taxon>
    </lineage>
</organism>
<dbReference type="InterPro" id="IPR015720">
    <property type="entry name" value="Emp24-like"/>
</dbReference>
<evidence type="ECO:0000256" key="3">
    <source>
        <dbReference type="ARBA" id="ARBA00022692"/>
    </source>
</evidence>
<dbReference type="VEuPathDB" id="FungiDB:CAGL0G00682g"/>
<feature type="chain" id="PRO_5035314306" evidence="10">
    <location>
        <begin position="20"/>
        <end position="216"/>
    </location>
</feature>
<keyword evidence="4 10" id="KW-0732">Signal</keyword>
<dbReference type="VEuPathDB" id="FungiDB:GVI51_G00539"/>
<evidence type="ECO:0000256" key="5">
    <source>
        <dbReference type="ARBA" id="ARBA00022892"/>
    </source>
</evidence>
<evidence type="ECO:0000256" key="9">
    <source>
        <dbReference type="SAM" id="Phobius"/>
    </source>
</evidence>
<dbReference type="PhylomeDB" id="A0A0W0C6H6"/>
<dbReference type="PANTHER" id="PTHR22811">
    <property type="entry name" value="TRANSMEMBRANE EMP24 DOMAIN-CONTAINING PROTEIN"/>
    <property type="match status" value="1"/>
</dbReference>
<protein>
    <submittedName>
        <fullName evidence="11">Protein ERP1</fullName>
    </submittedName>
</protein>
<name>A0A0W0C6H6_CANGB</name>
<evidence type="ECO:0000256" key="7">
    <source>
        <dbReference type="ARBA" id="ARBA00023136"/>
    </source>
</evidence>
<dbReference type="GO" id="GO:0016020">
    <property type="term" value="C:membrane"/>
    <property type="evidence" value="ECO:0007669"/>
    <property type="project" value="UniProtKB-SubCell"/>
</dbReference>
<evidence type="ECO:0000256" key="10">
    <source>
        <dbReference type="SAM" id="SignalP"/>
    </source>
</evidence>
<keyword evidence="5" id="KW-0813">Transport</keyword>
<evidence type="ECO:0000256" key="1">
    <source>
        <dbReference type="ARBA" id="ARBA00004479"/>
    </source>
</evidence>
<feature type="signal peptide" evidence="10">
    <location>
        <begin position="1"/>
        <end position="19"/>
    </location>
</feature>
<dbReference type="Proteomes" id="UP000054886">
    <property type="component" value="Unassembled WGS sequence"/>
</dbReference>
<keyword evidence="5" id="KW-0931">ER-Golgi transport</keyword>
<comment type="caution">
    <text evidence="11">The sequence shown here is derived from an EMBL/GenBank/DDBJ whole genome shotgun (WGS) entry which is preliminary data.</text>
</comment>
<dbReference type="VEuPathDB" id="FungiDB:GWK60_G00539"/>
<evidence type="ECO:0000256" key="4">
    <source>
        <dbReference type="ARBA" id="ARBA00022729"/>
    </source>
</evidence>
<proteinExistence type="inferred from homology"/>
<evidence type="ECO:0000256" key="6">
    <source>
        <dbReference type="ARBA" id="ARBA00022989"/>
    </source>
</evidence>
<dbReference type="VEuPathDB" id="FungiDB:B1J91_G00682g"/>
<evidence type="ECO:0000313" key="11">
    <source>
        <dbReference type="EMBL" id="KTB08469.1"/>
    </source>
</evidence>
<dbReference type="Pfam" id="PF01105">
    <property type="entry name" value="EMP24_GP25L"/>
    <property type="match status" value="1"/>
</dbReference>
<sequence>MKLFQLIVGLVFGVHVAHGFYYYSTAGERKCFQKELSKGTVLKGTHELQVYIDEIGKYGVPEKDTISVMIDVEEIFDDNHRVVHQKALPSSEFTFVALDSGEHNICLQSQSKGWSYKPKVKIDVNFEVGFASELDSKATTKVKLLHQKVIQLIAQIESIKREQKLMREREVLFRDLSEIVNSRATWWGIITLIVLGATCAWQMKHLGSFFVKQKVL</sequence>
<dbReference type="AlphaFoldDB" id="A0A0W0C6H6"/>
<evidence type="ECO:0000256" key="8">
    <source>
        <dbReference type="RuleBase" id="RU003827"/>
    </source>
</evidence>
<comment type="similarity">
    <text evidence="2 8">Belongs to the EMP24/GP25L family.</text>
</comment>
<dbReference type="EMBL" id="LLZZ01000105">
    <property type="protein sequence ID" value="KTB08469.1"/>
    <property type="molecule type" value="Genomic_DNA"/>
</dbReference>
<gene>
    <name evidence="11" type="ORF">AO440_001512</name>
</gene>
<dbReference type="VEuPathDB" id="FungiDB:GW608_G00539"/>
<accession>A0A0W0C6H6</accession>